<keyword evidence="5" id="KW-0472">Membrane</keyword>
<keyword evidence="1" id="KW-0808">Transferase</keyword>
<evidence type="ECO:0000313" key="8">
    <source>
        <dbReference type="EMBL" id="AFA72664.1"/>
    </source>
</evidence>
<dbReference type="PANTHER" id="PTHR24421">
    <property type="entry name" value="NITRATE/NITRITE SENSOR PROTEIN NARX-RELATED"/>
    <property type="match status" value="1"/>
</dbReference>
<dbReference type="AlphaFoldDB" id="H6MTI0"/>
<dbReference type="InterPro" id="IPR050482">
    <property type="entry name" value="Sensor_HK_TwoCompSys"/>
</dbReference>
<dbReference type="EMBL" id="CP003119">
    <property type="protein sequence ID" value="AFA72664.1"/>
    <property type="molecule type" value="Genomic_DNA"/>
</dbReference>
<dbReference type="Proteomes" id="UP000009154">
    <property type="component" value="Chromosome"/>
</dbReference>
<dbReference type="Gene3D" id="3.30.565.10">
    <property type="entry name" value="Histidine kinase-like ATPase, C-terminal domain"/>
    <property type="match status" value="1"/>
</dbReference>
<dbReference type="GO" id="GO:0000160">
    <property type="term" value="P:phosphorelay signal transduction system"/>
    <property type="evidence" value="ECO:0007669"/>
    <property type="project" value="UniProtKB-KW"/>
</dbReference>
<keyword evidence="2 8" id="KW-0418">Kinase</keyword>
<evidence type="ECO:0000313" key="9">
    <source>
        <dbReference type="Proteomes" id="UP000009154"/>
    </source>
</evidence>
<organism evidence="8 9">
    <name type="scientific">Gordonia polyisoprenivorans (strain DSM 44266 / VH2)</name>
    <dbReference type="NCBI Taxonomy" id="1112204"/>
    <lineage>
        <taxon>Bacteria</taxon>
        <taxon>Bacillati</taxon>
        <taxon>Actinomycetota</taxon>
        <taxon>Actinomycetes</taxon>
        <taxon>Mycobacteriales</taxon>
        <taxon>Gordoniaceae</taxon>
        <taxon>Gordonia</taxon>
    </lineage>
</organism>
<evidence type="ECO:0000256" key="2">
    <source>
        <dbReference type="ARBA" id="ARBA00022777"/>
    </source>
</evidence>
<feature type="transmembrane region" description="Helical" evidence="5">
    <location>
        <begin position="92"/>
        <end position="111"/>
    </location>
</feature>
<evidence type="ECO:0000256" key="1">
    <source>
        <dbReference type="ARBA" id="ARBA00022679"/>
    </source>
</evidence>
<feature type="compositionally biased region" description="Basic and acidic residues" evidence="4">
    <location>
        <begin position="408"/>
        <end position="425"/>
    </location>
</feature>
<feature type="transmembrane region" description="Helical" evidence="5">
    <location>
        <begin position="147"/>
        <end position="170"/>
    </location>
</feature>
<dbReference type="KEGG" id="gpo:GPOL_c16150"/>
<dbReference type="GO" id="GO:0016301">
    <property type="term" value="F:kinase activity"/>
    <property type="evidence" value="ECO:0007669"/>
    <property type="project" value="UniProtKB-KW"/>
</dbReference>
<evidence type="ECO:0000259" key="6">
    <source>
        <dbReference type="Pfam" id="PF02518"/>
    </source>
</evidence>
<accession>H6MTI0</accession>
<dbReference type="Pfam" id="PF04024">
    <property type="entry name" value="PspC"/>
    <property type="match status" value="1"/>
</dbReference>
<keyword evidence="5" id="KW-0812">Transmembrane</keyword>
<dbReference type="InterPro" id="IPR007168">
    <property type="entry name" value="Phageshock_PspC_N"/>
</dbReference>
<keyword evidence="5" id="KW-1133">Transmembrane helix</keyword>
<reference evidence="8 9" key="1">
    <citation type="journal article" date="2012" name="Appl. Environ. Microbiol.">
        <title>Involvement of two latex-clearing proteins during rubber degradation and insights into the subsequent degradation pathway revealed by the genome sequence of Gordonia polyisoprenivorans strain VH2.</title>
        <authorList>
            <person name="Hiessl S."/>
            <person name="Schuldes J."/>
            <person name="Thurmer A."/>
            <person name="Halbsguth T."/>
            <person name="Broker D."/>
            <person name="Angelov A."/>
            <person name="Liebl W."/>
            <person name="Daniel R."/>
            <person name="Steinbuchel A."/>
        </authorList>
    </citation>
    <scope>NUCLEOTIDE SEQUENCE [LARGE SCALE GENOMIC DNA]</scope>
    <source>
        <strain evidence="9">DSM 44266 / VH2</strain>
    </source>
</reference>
<feature type="region of interest" description="Disordered" evidence="4">
    <location>
        <begin position="383"/>
        <end position="485"/>
    </location>
</feature>
<evidence type="ECO:0000256" key="4">
    <source>
        <dbReference type="SAM" id="MobiDB-lite"/>
    </source>
</evidence>
<sequence length="485" mass="51676">MPGPDDHGSIEGMATDVERAQRLMRRSGGRVIGGVAGGVADHLGVDAFRVRVVFVVLTAMAGAGALAYALLWFFCPPGDDVAAPSPSERRQAWGLALIGLVAMSVVGFAASGTPATYLVPLVFVAVGASLVWREFDTSARARPHGPLLTWTRLAGGAVLVIGGLVVIVFAGTRNFGGLSTTLLAVGATLLGVLLLTVPLWMRMWRALNEERAARIRNAEREEIASHLHDSVLQTLALIQKQAAKPEEVARLARSQERELRTWLFGDPAQRGGSLVAAVTSVAGEIEDHYGVEVEVVTVGDLRPDEEPDKSIAKRWPALIGVTREALINAAKHSGERKIDVYLEVGDDEVEVYVRDRGVGFDPDRVDGDRQGIARSIRARTERVGGQVSIRSAPGRGTNVRVTMPRGDSVPHEDEKAGADLEKHSDIPISGEDPSVVRTPGNRGAGHLGSDHTGTDHTGPGQRVTDQHATDDPNTDDPSTDHGKAS</sequence>
<dbReference type="InterPro" id="IPR036890">
    <property type="entry name" value="HATPase_C_sf"/>
</dbReference>
<keyword evidence="3" id="KW-0902">Two-component regulatory system</keyword>
<dbReference type="SUPFAM" id="SSF55874">
    <property type="entry name" value="ATPase domain of HSP90 chaperone/DNA topoisomerase II/histidine kinase"/>
    <property type="match status" value="1"/>
</dbReference>
<dbReference type="Pfam" id="PF02518">
    <property type="entry name" value="HATPase_c"/>
    <property type="match status" value="1"/>
</dbReference>
<evidence type="ECO:0000256" key="3">
    <source>
        <dbReference type="ARBA" id="ARBA00023012"/>
    </source>
</evidence>
<protein>
    <submittedName>
        <fullName evidence="8">Putative PspC domain-containing two component system sensor kinase</fullName>
    </submittedName>
</protein>
<evidence type="ECO:0000259" key="7">
    <source>
        <dbReference type="Pfam" id="PF04024"/>
    </source>
</evidence>
<name>H6MTI0_GORPV</name>
<keyword evidence="9" id="KW-1185">Reference proteome</keyword>
<dbReference type="eggNOG" id="COG4585">
    <property type="taxonomic scope" value="Bacteria"/>
</dbReference>
<evidence type="ECO:0000256" key="5">
    <source>
        <dbReference type="SAM" id="Phobius"/>
    </source>
</evidence>
<feature type="domain" description="Histidine kinase/HSP90-like ATPase" evidence="6">
    <location>
        <begin position="319"/>
        <end position="405"/>
    </location>
</feature>
<feature type="transmembrane region" description="Helical" evidence="5">
    <location>
        <begin position="182"/>
        <end position="201"/>
    </location>
</feature>
<feature type="transmembrane region" description="Helical" evidence="5">
    <location>
        <begin position="52"/>
        <end position="71"/>
    </location>
</feature>
<proteinExistence type="predicted"/>
<feature type="domain" description="Phage shock protein PspC N-terminal" evidence="7">
    <location>
        <begin position="22"/>
        <end position="77"/>
    </location>
</feature>
<dbReference type="STRING" id="1112204.GPOL_c16150"/>
<dbReference type="HOGENOM" id="CLU_036172_0_0_11"/>
<dbReference type="InterPro" id="IPR003594">
    <property type="entry name" value="HATPase_dom"/>
</dbReference>
<dbReference type="CDD" id="cd16917">
    <property type="entry name" value="HATPase_UhpB-NarQ-NarX-like"/>
    <property type="match status" value="1"/>
</dbReference>
<gene>
    <name evidence="8" type="ordered locus">GPOL_c16150</name>
</gene>
<dbReference type="PANTHER" id="PTHR24421:SF61">
    <property type="entry name" value="OXYGEN SENSOR HISTIDINE KINASE NREB"/>
    <property type="match status" value="1"/>
</dbReference>
<feature type="transmembrane region" description="Helical" evidence="5">
    <location>
        <begin position="117"/>
        <end position="135"/>
    </location>
</feature>